<dbReference type="Proteomes" id="UP000324222">
    <property type="component" value="Unassembled WGS sequence"/>
</dbReference>
<sequence length="404" mass="44738">MSCSPSLDGYSTDRDRTTHVLSSARSQSKAKEVYQTNRRESGCSRPSALSEASSGDRCSAPSLAMVMDAIMELRNDMEKLKKDRLTVSTEDYKFEGSVPVLHKTLESVSQASPAGFSGFRSPMSVDSDEGEEFQGAVSRGSVLLESAKNFGPTESVSEHLDEEVVTMVNHLFISGMREEDYKAIKEDEVTLRPSNCHALIQVDCNAQVLDALPAETRKADFRLREVGKDITKGATIVVKSLTVLDKVAHDDNLPVVAQEVAKLNGTLALLGNAHYRNNLTRRHVIKRDINLKYSHLCSYKAPMTGLLFGDDLSQATRQIEEADRLKSKFTSKKRSTFWTSNAGRFSGGHQRSFFGKAPSRGFSSSFQPYDSRRSTVRVDLRRSYPSVASTSKNLRGCGQHNPRH</sequence>
<name>A0A5B7DAD7_PORTR</name>
<dbReference type="PANTHER" id="PTHR34239">
    <property type="entry name" value="APPLE DOMAIN-CONTAINING PROTEIN"/>
    <property type="match status" value="1"/>
</dbReference>
<feature type="coiled-coil region" evidence="1">
    <location>
        <begin position="63"/>
        <end position="90"/>
    </location>
</feature>
<organism evidence="3 4">
    <name type="scientific">Portunus trituberculatus</name>
    <name type="common">Swimming crab</name>
    <name type="synonym">Neptunus trituberculatus</name>
    <dbReference type="NCBI Taxonomy" id="210409"/>
    <lineage>
        <taxon>Eukaryota</taxon>
        <taxon>Metazoa</taxon>
        <taxon>Ecdysozoa</taxon>
        <taxon>Arthropoda</taxon>
        <taxon>Crustacea</taxon>
        <taxon>Multicrustacea</taxon>
        <taxon>Malacostraca</taxon>
        <taxon>Eumalacostraca</taxon>
        <taxon>Eucarida</taxon>
        <taxon>Decapoda</taxon>
        <taxon>Pleocyemata</taxon>
        <taxon>Brachyura</taxon>
        <taxon>Eubrachyura</taxon>
        <taxon>Portunoidea</taxon>
        <taxon>Portunidae</taxon>
        <taxon>Portuninae</taxon>
        <taxon>Portunus</taxon>
    </lineage>
</organism>
<dbReference type="PANTHER" id="PTHR34239:SF2">
    <property type="entry name" value="TRANSPOSABLE ELEMENT P TRANSPOSASE_THAP9 CONSERVED DOMAIN-CONTAINING PROTEIN"/>
    <property type="match status" value="1"/>
</dbReference>
<accession>A0A5B7DAD7</accession>
<evidence type="ECO:0000313" key="4">
    <source>
        <dbReference type="Proteomes" id="UP000324222"/>
    </source>
</evidence>
<dbReference type="OrthoDB" id="7701249at2759"/>
<evidence type="ECO:0000256" key="1">
    <source>
        <dbReference type="SAM" id="Coils"/>
    </source>
</evidence>
<gene>
    <name evidence="3" type="ORF">E2C01_011177</name>
</gene>
<proteinExistence type="predicted"/>
<evidence type="ECO:0000313" key="3">
    <source>
        <dbReference type="EMBL" id="MPC18298.1"/>
    </source>
</evidence>
<protein>
    <submittedName>
        <fullName evidence="3">Uncharacterized protein</fullName>
    </submittedName>
</protein>
<feature type="region of interest" description="Disordered" evidence="2">
    <location>
        <begin position="1"/>
        <end position="57"/>
    </location>
</feature>
<dbReference type="EMBL" id="VSRR010000667">
    <property type="protein sequence ID" value="MPC18298.1"/>
    <property type="molecule type" value="Genomic_DNA"/>
</dbReference>
<evidence type="ECO:0000256" key="2">
    <source>
        <dbReference type="SAM" id="MobiDB-lite"/>
    </source>
</evidence>
<feature type="region of interest" description="Disordered" evidence="2">
    <location>
        <begin position="380"/>
        <end position="404"/>
    </location>
</feature>
<comment type="caution">
    <text evidence="3">The sequence shown here is derived from an EMBL/GenBank/DDBJ whole genome shotgun (WGS) entry which is preliminary data.</text>
</comment>
<feature type="compositionally biased region" description="Basic and acidic residues" evidence="2">
    <location>
        <begin position="29"/>
        <end position="42"/>
    </location>
</feature>
<keyword evidence="4" id="KW-1185">Reference proteome</keyword>
<keyword evidence="1" id="KW-0175">Coiled coil</keyword>
<dbReference type="AlphaFoldDB" id="A0A5B7DAD7"/>
<reference evidence="3 4" key="1">
    <citation type="submission" date="2019-05" db="EMBL/GenBank/DDBJ databases">
        <title>Another draft genome of Portunus trituberculatus and its Hox gene families provides insights of decapod evolution.</title>
        <authorList>
            <person name="Jeong J.-H."/>
            <person name="Song I."/>
            <person name="Kim S."/>
            <person name="Choi T."/>
            <person name="Kim D."/>
            <person name="Ryu S."/>
            <person name="Kim W."/>
        </authorList>
    </citation>
    <scope>NUCLEOTIDE SEQUENCE [LARGE SCALE GENOMIC DNA]</scope>
    <source>
        <tissue evidence="3">Muscle</tissue>
    </source>
</reference>